<dbReference type="AlphaFoldDB" id="A0A1L7I7H2"/>
<dbReference type="Pfam" id="PF04264">
    <property type="entry name" value="YceI"/>
    <property type="match status" value="1"/>
</dbReference>
<dbReference type="InterPro" id="IPR036761">
    <property type="entry name" value="TTHA0802/YceI-like_sf"/>
</dbReference>
<dbReference type="RefSeq" id="WP_083644753.1">
    <property type="nucleotide sequence ID" value="NZ_AMRU01000011.1"/>
</dbReference>
<dbReference type="KEGG" id="gfl:GRFL_2331"/>
<dbReference type="PANTHER" id="PTHR34406:SF1">
    <property type="entry name" value="PROTEIN YCEI"/>
    <property type="match status" value="1"/>
</dbReference>
<dbReference type="Gene3D" id="2.40.128.110">
    <property type="entry name" value="Lipid/polyisoprenoid-binding, YceI-like"/>
    <property type="match status" value="1"/>
</dbReference>
<reference evidence="1 2" key="1">
    <citation type="submission" date="2016-07" db="EMBL/GenBank/DDBJ databases">
        <title>Multi-omics approach to identify versatile polysaccharide utilization systems of a marine flavobacterium Gramella flava.</title>
        <authorList>
            <person name="Tang K."/>
        </authorList>
    </citation>
    <scope>NUCLEOTIDE SEQUENCE [LARGE SCALE GENOMIC DNA]</scope>
    <source>
        <strain evidence="1 2">JLT2011</strain>
    </source>
</reference>
<dbReference type="EMBL" id="CP016359">
    <property type="protein sequence ID" value="APU69055.1"/>
    <property type="molecule type" value="Genomic_DNA"/>
</dbReference>
<protein>
    <submittedName>
        <fullName evidence="1">Rhodanese-like domain protein</fullName>
    </submittedName>
</protein>
<evidence type="ECO:0000313" key="2">
    <source>
        <dbReference type="Proteomes" id="UP000186230"/>
    </source>
</evidence>
<accession>A0A1L7I7H2</accession>
<dbReference type="SMART" id="SM00867">
    <property type="entry name" value="YceI"/>
    <property type="match status" value="1"/>
</dbReference>
<dbReference type="PROSITE" id="PS51257">
    <property type="entry name" value="PROKAR_LIPOPROTEIN"/>
    <property type="match status" value="1"/>
</dbReference>
<dbReference type="InterPro" id="IPR007372">
    <property type="entry name" value="Lipid/polyisoprenoid-bd_YceI"/>
</dbReference>
<keyword evidence="2" id="KW-1185">Reference proteome</keyword>
<organism evidence="1 2">
    <name type="scientific">Christiangramia flava JLT2011</name>
    <dbReference type="NCBI Taxonomy" id="1229726"/>
    <lineage>
        <taxon>Bacteria</taxon>
        <taxon>Pseudomonadati</taxon>
        <taxon>Bacteroidota</taxon>
        <taxon>Flavobacteriia</taxon>
        <taxon>Flavobacteriales</taxon>
        <taxon>Flavobacteriaceae</taxon>
        <taxon>Christiangramia</taxon>
    </lineage>
</organism>
<dbReference type="Proteomes" id="UP000186230">
    <property type="component" value="Chromosome"/>
</dbReference>
<dbReference type="STRING" id="1229726.GRFL_2331"/>
<dbReference type="SUPFAM" id="SSF101874">
    <property type="entry name" value="YceI-like"/>
    <property type="match status" value="1"/>
</dbReference>
<gene>
    <name evidence="1" type="ORF">GRFL_2331</name>
</gene>
<evidence type="ECO:0000313" key="1">
    <source>
        <dbReference type="EMBL" id="APU69055.1"/>
    </source>
</evidence>
<name>A0A1L7I7H2_9FLAO</name>
<dbReference type="PANTHER" id="PTHR34406">
    <property type="entry name" value="PROTEIN YCEI"/>
    <property type="match status" value="1"/>
</dbReference>
<proteinExistence type="predicted"/>
<dbReference type="OrthoDB" id="951410at2"/>
<sequence>MKKIVLNALLVSAVAFTACKNDKSNETQPEDAQEVAMASEEQGTTFSVDSSATVIEWEGEKPTGSHMGTIKVSEGNFTVNDSAVLSGNFTIDMNSIEVTDLEGDQKANLEAHLKGTVDEKQDDFFNVKKFPTAKFEVTGTSKSEDGKTLLEGNLTIREETKNISFPVSISQEGDMMTLTSEEFTIDRTKWNVNYGSKSVFEGLKDNFVYDDIQLKIDLKAKKA</sequence>